<dbReference type="InParanoid" id="A0A212FLE6"/>
<dbReference type="InterPro" id="IPR050863">
    <property type="entry name" value="CenT-Element_Derived"/>
</dbReference>
<dbReference type="AlphaFoldDB" id="A0A212FLE6"/>
<proteinExistence type="predicted"/>
<dbReference type="GO" id="GO:0005634">
    <property type="term" value="C:nucleus"/>
    <property type="evidence" value="ECO:0007669"/>
    <property type="project" value="UniProtKB-SubCell"/>
</dbReference>
<evidence type="ECO:0000256" key="2">
    <source>
        <dbReference type="PROSITE-ProRule" id="PRU00320"/>
    </source>
</evidence>
<gene>
    <name evidence="4" type="ORF">KGM_209342</name>
</gene>
<dbReference type="PANTHER" id="PTHR19303">
    <property type="entry name" value="TRANSPOSON"/>
    <property type="match status" value="1"/>
</dbReference>
<dbReference type="EMBL" id="AGBW02007786">
    <property type="protein sequence ID" value="OWR54561.1"/>
    <property type="molecule type" value="Genomic_DNA"/>
</dbReference>
<evidence type="ECO:0000313" key="4">
    <source>
        <dbReference type="EMBL" id="OWR54561.1"/>
    </source>
</evidence>
<keyword evidence="2" id="KW-0539">Nucleus</keyword>
<dbReference type="InterPro" id="IPR007889">
    <property type="entry name" value="HTH_Psq"/>
</dbReference>
<accession>A0A212FLE6</accession>
<organism evidence="4 5">
    <name type="scientific">Danaus plexippus plexippus</name>
    <dbReference type="NCBI Taxonomy" id="278856"/>
    <lineage>
        <taxon>Eukaryota</taxon>
        <taxon>Metazoa</taxon>
        <taxon>Ecdysozoa</taxon>
        <taxon>Arthropoda</taxon>
        <taxon>Hexapoda</taxon>
        <taxon>Insecta</taxon>
        <taxon>Pterygota</taxon>
        <taxon>Neoptera</taxon>
        <taxon>Endopterygota</taxon>
        <taxon>Lepidoptera</taxon>
        <taxon>Glossata</taxon>
        <taxon>Ditrysia</taxon>
        <taxon>Papilionoidea</taxon>
        <taxon>Nymphalidae</taxon>
        <taxon>Danainae</taxon>
        <taxon>Danaini</taxon>
        <taxon>Danaina</taxon>
        <taxon>Danaus</taxon>
        <taxon>Danaus</taxon>
    </lineage>
</organism>
<protein>
    <submittedName>
        <fullName evidence="4">Jerky protein</fullName>
    </submittedName>
</protein>
<dbReference type="Gene3D" id="1.10.10.60">
    <property type="entry name" value="Homeodomain-like"/>
    <property type="match status" value="2"/>
</dbReference>
<reference evidence="4 5" key="1">
    <citation type="journal article" date="2011" name="Cell">
        <title>The monarch butterfly genome yields insights into long-distance migration.</title>
        <authorList>
            <person name="Zhan S."/>
            <person name="Merlin C."/>
            <person name="Boore J.L."/>
            <person name="Reppert S.M."/>
        </authorList>
    </citation>
    <scope>NUCLEOTIDE SEQUENCE [LARGE SCALE GENOMIC DNA]</scope>
    <source>
        <strain evidence="4">F-2</strain>
    </source>
</reference>
<feature type="DNA-binding region" description="H-T-H motif" evidence="2">
    <location>
        <begin position="27"/>
        <end position="47"/>
    </location>
</feature>
<dbReference type="InterPro" id="IPR009057">
    <property type="entry name" value="Homeodomain-like_sf"/>
</dbReference>
<dbReference type="GO" id="GO:0003677">
    <property type="term" value="F:DNA binding"/>
    <property type="evidence" value="ECO:0007669"/>
    <property type="project" value="UniProtKB-UniRule"/>
</dbReference>
<dbReference type="KEGG" id="dpl:KGM_209342"/>
<dbReference type="PANTHER" id="PTHR19303:SF16">
    <property type="entry name" value="JERKY PROTEIN HOMOLOG-LIKE"/>
    <property type="match status" value="1"/>
</dbReference>
<comment type="subcellular location">
    <subcellularLocation>
        <location evidence="1 2">Nucleus</location>
    </subcellularLocation>
</comment>
<feature type="domain" description="HTH psq-type" evidence="3">
    <location>
        <begin position="1"/>
        <end position="51"/>
    </location>
</feature>
<evidence type="ECO:0000313" key="5">
    <source>
        <dbReference type="Proteomes" id="UP000007151"/>
    </source>
</evidence>
<evidence type="ECO:0000256" key="1">
    <source>
        <dbReference type="ARBA" id="ARBA00004123"/>
    </source>
</evidence>
<name>A0A212FLE6_DANPL</name>
<dbReference type="Proteomes" id="UP000007151">
    <property type="component" value="Unassembled WGS sequence"/>
</dbReference>
<keyword evidence="5" id="KW-1185">Reference proteome</keyword>
<dbReference type="SUPFAM" id="SSF46689">
    <property type="entry name" value="Homeodomain-like"/>
    <property type="match status" value="2"/>
</dbReference>
<dbReference type="Pfam" id="PF04218">
    <property type="entry name" value="CENP-B_N"/>
    <property type="match status" value="1"/>
</dbReference>
<sequence length="316" mass="35804">MSKRKRVVLSLGDKMKIIEGIKNGESGSKLAQIYGVGVSTISDIKKNSASLMKFTYALEKEDGSSQRKVMKKPKNEILENAVFTWFLQKRACGQRISGPLLCEKALDFNKCLVVILLSKRAVDEYDLDFLNADETGLNWKALPSRSLSSRRENAAPGHKVSKDRVTVMVCVNARGTHRLPLLLIVEVWNAVESQTLKRAWNKLLKLSPSANPVMNPQEDYFEEITEAVKILSIGEVCDEENIKEWLDCDKIVDDLNGCENAEKEETETKDERQGPSHAEAFEALEIAFKWFERQEESDSLQLLQLMRIRDLAALKR</sequence>
<dbReference type="PROSITE" id="PS50960">
    <property type="entry name" value="HTH_PSQ"/>
    <property type="match status" value="1"/>
</dbReference>
<keyword evidence="2" id="KW-0238">DNA-binding</keyword>
<dbReference type="eggNOG" id="KOG3105">
    <property type="taxonomic scope" value="Eukaryota"/>
</dbReference>
<evidence type="ECO:0000259" key="3">
    <source>
        <dbReference type="PROSITE" id="PS50960"/>
    </source>
</evidence>
<comment type="caution">
    <text evidence="4">The sequence shown here is derived from an EMBL/GenBank/DDBJ whole genome shotgun (WGS) entry which is preliminary data.</text>
</comment>